<evidence type="ECO:0000256" key="2">
    <source>
        <dbReference type="ARBA" id="ARBA00006971"/>
    </source>
</evidence>
<dbReference type="AlphaFoldDB" id="A0A0S2FE54"/>
<dbReference type="PANTHER" id="PTHR43327:SF2">
    <property type="entry name" value="MODULATOR OF FTSH PROTEASE HFLK"/>
    <property type="match status" value="1"/>
</dbReference>
<keyword evidence="3 6" id="KW-0812">Transmembrane</keyword>
<dbReference type="RefSeq" id="WP_057918743.1">
    <property type="nucleotide sequence ID" value="NZ_CP011129.1"/>
</dbReference>
<dbReference type="InterPro" id="IPR010201">
    <property type="entry name" value="HflK"/>
</dbReference>
<comment type="subcellular location">
    <subcellularLocation>
        <location evidence="1">Membrane</location>
        <topology evidence="1">Single-pass membrane protein</topology>
    </subcellularLocation>
</comment>
<evidence type="ECO:0000256" key="1">
    <source>
        <dbReference type="ARBA" id="ARBA00004167"/>
    </source>
</evidence>
<evidence type="ECO:0000256" key="7">
    <source>
        <dbReference type="SAM" id="MobiDB-lite"/>
    </source>
</evidence>
<dbReference type="GO" id="GO:0016020">
    <property type="term" value="C:membrane"/>
    <property type="evidence" value="ECO:0007669"/>
    <property type="project" value="UniProtKB-SubCell"/>
</dbReference>
<comment type="similarity">
    <text evidence="2 6">Belongs to the band 7/mec-2 family. HflK subfamily.</text>
</comment>
<keyword evidence="5 6" id="KW-0472">Membrane</keyword>
<feature type="region of interest" description="Disordered" evidence="7">
    <location>
        <begin position="344"/>
        <end position="371"/>
    </location>
</feature>
<protein>
    <recommendedName>
        <fullName evidence="6">Protein HflK</fullName>
    </recommendedName>
</protein>
<proteinExistence type="inferred from homology"/>
<dbReference type="InterPro" id="IPR001107">
    <property type="entry name" value="Band_7"/>
</dbReference>
<dbReference type="InterPro" id="IPR001972">
    <property type="entry name" value="Stomatin_HflK_fam"/>
</dbReference>
<feature type="compositionally biased region" description="Polar residues" evidence="7">
    <location>
        <begin position="345"/>
        <end position="354"/>
    </location>
</feature>
<dbReference type="Gene3D" id="3.30.479.30">
    <property type="entry name" value="Band 7 domain"/>
    <property type="match status" value="1"/>
</dbReference>
<reference evidence="9 10" key="1">
    <citation type="journal article" date="2015" name="BMC Genomics">
        <title>Comparative genomics and metabolic profiling of the genus Lysobacter.</title>
        <authorList>
            <person name="de Bruijn I."/>
            <person name="Cheng X."/>
            <person name="de Jager V."/>
            <person name="Exposito R.G."/>
            <person name="Watrous J."/>
            <person name="Patel N."/>
            <person name="Postma J."/>
            <person name="Dorrestein P.C."/>
            <person name="Kobayashi D."/>
            <person name="Raaijmakers J.M."/>
        </authorList>
    </citation>
    <scope>NUCLEOTIDE SEQUENCE [LARGE SCALE GENOMIC DNA]</scope>
    <source>
        <strain evidence="9 10">76</strain>
    </source>
</reference>
<accession>A0A0S2FE54</accession>
<gene>
    <name evidence="9" type="primary">hflK</name>
    <name evidence="9" type="ORF">LA76x_3679</name>
</gene>
<name>A0A0S2FE54_LYSAN</name>
<dbReference type="Pfam" id="PF01145">
    <property type="entry name" value="Band_7"/>
    <property type="match status" value="1"/>
</dbReference>
<evidence type="ECO:0000256" key="5">
    <source>
        <dbReference type="ARBA" id="ARBA00023136"/>
    </source>
</evidence>
<dbReference type="EMBL" id="CP011129">
    <property type="protein sequence ID" value="ALN81801.1"/>
    <property type="molecule type" value="Genomic_DNA"/>
</dbReference>
<feature type="region of interest" description="Disordered" evidence="7">
    <location>
        <begin position="1"/>
        <end position="26"/>
    </location>
</feature>
<dbReference type="NCBIfam" id="TIGR01933">
    <property type="entry name" value="hflK"/>
    <property type="match status" value="1"/>
</dbReference>
<evidence type="ECO:0000259" key="8">
    <source>
        <dbReference type="SMART" id="SM00244"/>
    </source>
</evidence>
<evidence type="ECO:0000313" key="9">
    <source>
        <dbReference type="EMBL" id="ALN81801.1"/>
    </source>
</evidence>
<dbReference type="InterPro" id="IPR036013">
    <property type="entry name" value="Band_7/SPFH_dom_sf"/>
</dbReference>
<dbReference type="SUPFAM" id="SSF117892">
    <property type="entry name" value="Band 7/SPFH domain"/>
    <property type="match status" value="1"/>
</dbReference>
<organism evidence="9 10">
    <name type="scientific">Lysobacter antibioticus</name>
    <dbReference type="NCBI Taxonomy" id="84531"/>
    <lineage>
        <taxon>Bacteria</taxon>
        <taxon>Pseudomonadati</taxon>
        <taxon>Pseudomonadota</taxon>
        <taxon>Gammaproteobacteria</taxon>
        <taxon>Lysobacterales</taxon>
        <taxon>Lysobacteraceae</taxon>
        <taxon>Lysobacter</taxon>
    </lineage>
</organism>
<keyword evidence="10" id="KW-1185">Reference proteome</keyword>
<dbReference type="Proteomes" id="UP000060787">
    <property type="component" value="Chromosome"/>
</dbReference>
<evidence type="ECO:0000256" key="6">
    <source>
        <dbReference type="RuleBase" id="RU364113"/>
    </source>
</evidence>
<dbReference type="CDD" id="cd03404">
    <property type="entry name" value="SPFH_HflK"/>
    <property type="match status" value="1"/>
</dbReference>
<evidence type="ECO:0000313" key="10">
    <source>
        <dbReference type="Proteomes" id="UP000060787"/>
    </source>
</evidence>
<feature type="transmembrane region" description="Helical" evidence="6">
    <location>
        <begin position="46"/>
        <end position="66"/>
    </location>
</feature>
<sequence length="371" mass="41094">MAWNTPGSDNSGDNPRPPRQRKPQGRGLDAVIEPLRGLFGNGGGGILRWVALLIGLWLVFNCFVLVTEQERGVVLRFGVFSRVLQPGPHFKAPWPIERVTKLNATQSQAYTETIPVLTRDGNMVNVEINAQYRIESPRLFLFGSRKPDDVLKQAAQSAVREQIGRSDLDTVLGARSVLTAQVRQRLQASLKDYETGLILTELNLPNARPPDEVKDAFDEAQRANADKTTSINQAQAYAKQIVPEARGEAQRVRTTAEGYKTSTVARAQGDATRFSLLVDQYKSAPDVTRKRLWLDTVQEVLSQNRKIVGGDSRQVLYVPMDRGVQTTPGPVSVPLMTQPEMLSPVTATESQSTVPYVGRPARPKSRDEVIR</sequence>
<dbReference type="PRINTS" id="PR00721">
    <property type="entry name" value="STOMATIN"/>
</dbReference>
<comment type="function">
    <text evidence="6">HflC and HflK could encode or regulate a protease.</text>
</comment>
<dbReference type="InterPro" id="IPR050710">
    <property type="entry name" value="Band7/mec-2_domain"/>
</dbReference>
<evidence type="ECO:0000256" key="3">
    <source>
        <dbReference type="ARBA" id="ARBA00022692"/>
    </source>
</evidence>
<feature type="compositionally biased region" description="Polar residues" evidence="7">
    <location>
        <begin position="1"/>
        <end position="13"/>
    </location>
</feature>
<dbReference type="eggNOG" id="COG0330">
    <property type="taxonomic scope" value="Bacteria"/>
</dbReference>
<evidence type="ECO:0000256" key="4">
    <source>
        <dbReference type="ARBA" id="ARBA00022989"/>
    </source>
</evidence>
<dbReference type="STRING" id="84531.LA76x_3679"/>
<dbReference type="KEGG" id="lab:LA76x_3679"/>
<dbReference type="SMART" id="SM00244">
    <property type="entry name" value="PHB"/>
    <property type="match status" value="1"/>
</dbReference>
<keyword evidence="4 6" id="KW-1133">Transmembrane helix</keyword>
<feature type="domain" description="Band 7" evidence="8">
    <location>
        <begin position="61"/>
        <end position="221"/>
    </location>
</feature>
<comment type="subunit">
    <text evidence="6">HflC and HflK may interact to form a multimeric complex.</text>
</comment>
<dbReference type="PANTHER" id="PTHR43327">
    <property type="entry name" value="STOMATIN-LIKE PROTEIN 2, MITOCHONDRIAL"/>
    <property type="match status" value="1"/>
</dbReference>
<dbReference type="PATRIC" id="fig|84531.8.peg.3697"/>